<organism evidence="1 2">
    <name type="scientific">Methanosarcina acetivorans</name>
    <dbReference type="NCBI Taxonomy" id="2214"/>
    <lineage>
        <taxon>Archaea</taxon>
        <taxon>Methanobacteriati</taxon>
        <taxon>Methanobacteriota</taxon>
        <taxon>Stenosarchaea group</taxon>
        <taxon>Methanomicrobia</taxon>
        <taxon>Methanosarcinales</taxon>
        <taxon>Methanosarcinaceae</taxon>
        <taxon>Methanosarcina</taxon>
    </lineage>
</organism>
<dbReference type="AlphaFoldDB" id="A0A832SA75"/>
<dbReference type="EMBL" id="DUJU01000195">
    <property type="protein sequence ID" value="HIH95771.1"/>
    <property type="molecule type" value="Genomic_DNA"/>
</dbReference>
<sequence>MGIFSKGISPDLKVFLETGDLDNLLKVRSKLRQLDDRDVKKIRSTLEKWNSP</sequence>
<evidence type="ECO:0000313" key="1">
    <source>
        <dbReference type="EMBL" id="HIH95771.1"/>
    </source>
</evidence>
<dbReference type="RefSeq" id="WP_157860197.1">
    <property type="nucleotide sequence ID" value="NZ_DUJU01000195.1"/>
</dbReference>
<evidence type="ECO:0000313" key="2">
    <source>
        <dbReference type="Proteomes" id="UP000600774"/>
    </source>
</evidence>
<dbReference type="Proteomes" id="UP000600774">
    <property type="component" value="Unassembled WGS sequence"/>
</dbReference>
<dbReference type="GeneID" id="43446076"/>
<reference evidence="1" key="1">
    <citation type="journal article" date="2020" name="bioRxiv">
        <title>A rank-normalized archaeal taxonomy based on genome phylogeny resolves widespread incomplete and uneven classifications.</title>
        <authorList>
            <person name="Rinke C."/>
            <person name="Chuvochina M."/>
            <person name="Mussig A.J."/>
            <person name="Chaumeil P.-A."/>
            <person name="Waite D.W."/>
            <person name="Whitman W.B."/>
            <person name="Parks D.H."/>
            <person name="Hugenholtz P."/>
        </authorList>
    </citation>
    <scope>NUCLEOTIDE SEQUENCE</scope>
    <source>
        <strain evidence="1">UBA8876</strain>
    </source>
</reference>
<name>A0A832SA75_9EURY</name>
<gene>
    <name evidence="1" type="ORF">HA338_17790</name>
</gene>
<protein>
    <submittedName>
        <fullName evidence="1">Uncharacterized protein</fullName>
    </submittedName>
</protein>
<proteinExistence type="predicted"/>
<comment type="caution">
    <text evidence="1">The sequence shown here is derived from an EMBL/GenBank/DDBJ whole genome shotgun (WGS) entry which is preliminary data.</text>
</comment>
<accession>A0A832SA75</accession>